<feature type="repeat" description="TPR" evidence="3">
    <location>
        <begin position="841"/>
        <end position="874"/>
    </location>
</feature>
<sequence>MSRNLISICILVSVLFYSYEGVAQNNQASPRETFQTGLTLFEKGLYSEAIPYFEEVSRDGSNTLIKETAAYYRTRALTRIDSTGTNKYVDDFLQAYPGSNQTAVLLRDLAEKHLRIENYDEAIRRMDEALNFPQSYDDKAELYYTLGETAAEAGEFDLARDYFLALDDTHGRSVWAPRALYARGRLYLEEESYSDASEAFELLRERHPQNAMTRRIGTALGESYYQQRKFEEAIEAFLDALPYLDDENRAKAVYLTAESYNAINNYEDATRFYRRYLNLIDDPEQSRIAHYGLGWVFHKQDIYHWAARSFGEASSGEDEIAIKAQYYEAVNQKLAGRYQESLNSFREFGDRFQEGIFQEQARFEWAVTAFESGLYNEAIEVLLPLAREYETLENPGQLLTFLGEVFYANNEYTRSMETFQLAEEITDLDPALKRQARFQRAWVLYYNQAYEQAQPDFEQVHEQAPNSDLGSEALFWSADANFQIEEFGQAATQFNSFIRQYPEHELVGAAKYSLGWTYFKMGDFGNATAPLIDFLNNYEPPPIVLYPYETDTKLRIGDSFFAQGEYQQALEYYRDTIGAEPGGDYAMYQVANSYYRMNRNFEAVTEFRRLLRIYPFSSLREQAAYNIAYVYLNTGNYDQAIEEFRSVISRYPNTEWAARAQYNIGDSYYNAGQYEEAIEAYQTVLEEYPRSDYIIEAIDGIEYAQLSTGSEDTSTDVLEGFLADNPTSTTADRLRFRQAENVFQTGDYEAAVREFRQYLRVTNNRELMPEAYYNLADAYTRTDSLEQASDALLTLVNEFPNSERTAPAFAELGRLQNEMGNYNRSLNYYQQLLENDERYQQEAYLGIGNAQLQLGNINEARQNFERVLSINSENNAARLGVGKVLMQDGRQDEARRFFQLVAENSTTEIGAEAQYLLGESYQSEGDRESALEAYSRVSVLFETFDEWVAEAQYKTAEIYIRQGNRGEATNLLNSIVETYPDTPGAQKARRLLQSN</sequence>
<dbReference type="SUPFAM" id="SSF48452">
    <property type="entry name" value="TPR-like"/>
    <property type="match status" value="6"/>
</dbReference>
<evidence type="ECO:0000313" key="5">
    <source>
        <dbReference type="Proteomes" id="UP001165366"/>
    </source>
</evidence>
<dbReference type="Gene3D" id="1.25.40.10">
    <property type="entry name" value="Tetratricopeptide repeat domain"/>
    <property type="match status" value="9"/>
</dbReference>
<dbReference type="PROSITE" id="PS50293">
    <property type="entry name" value="TPR_REGION"/>
    <property type="match status" value="2"/>
</dbReference>
<feature type="repeat" description="TPR" evidence="3">
    <location>
        <begin position="550"/>
        <end position="583"/>
    </location>
</feature>
<dbReference type="PANTHER" id="PTHR44943">
    <property type="entry name" value="CELLULOSE SYNTHASE OPERON PROTEIN C"/>
    <property type="match status" value="1"/>
</dbReference>
<dbReference type="Pfam" id="PF13174">
    <property type="entry name" value="TPR_6"/>
    <property type="match status" value="2"/>
</dbReference>
<protein>
    <submittedName>
        <fullName evidence="4">Tetratricopeptide repeat protein</fullName>
    </submittedName>
</protein>
<reference evidence="4" key="1">
    <citation type="submission" date="2022-01" db="EMBL/GenBank/DDBJ databases">
        <authorList>
            <person name="Wang Y."/>
        </authorList>
    </citation>
    <scope>NUCLEOTIDE SEQUENCE</scope>
    <source>
        <strain evidence="4">WB101</strain>
    </source>
</reference>
<evidence type="ECO:0000256" key="1">
    <source>
        <dbReference type="ARBA" id="ARBA00022737"/>
    </source>
</evidence>
<feature type="repeat" description="TPR" evidence="3">
    <location>
        <begin position="177"/>
        <end position="210"/>
    </location>
</feature>
<dbReference type="PROSITE" id="PS50005">
    <property type="entry name" value="TPR"/>
    <property type="match status" value="9"/>
</dbReference>
<gene>
    <name evidence="4" type="ORF">L6773_07425</name>
</gene>
<keyword evidence="5" id="KW-1185">Reference proteome</keyword>
<proteinExistence type="predicted"/>
<dbReference type="EMBL" id="JAKLWS010000007">
    <property type="protein sequence ID" value="MCG2588387.1"/>
    <property type="molecule type" value="Genomic_DNA"/>
</dbReference>
<dbReference type="PANTHER" id="PTHR44943:SF8">
    <property type="entry name" value="TPR REPEAT-CONTAINING PROTEIN MJ0263"/>
    <property type="match status" value="1"/>
</dbReference>
<dbReference type="InterPro" id="IPR011990">
    <property type="entry name" value="TPR-like_helical_dom_sf"/>
</dbReference>
<dbReference type="InterPro" id="IPR019734">
    <property type="entry name" value="TPR_rpt"/>
</dbReference>
<evidence type="ECO:0000313" key="4">
    <source>
        <dbReference type="EMBL" id="MCG2588387.1"/>
    </source>
</evidence>
<dbReference type="Pfam" id="PF13424">
    <property type="entry name" value="TPR_12"/>
    <property type="match status" value="1"/>
</dbReference>
<feature type="repeat" description="TPR" evidence="3">
    <location>
        <begin position="214"/>
        <end position="247"/>
    </location>
</feature>
<feature type="repeat" description="TPR" evidence="3">
    <location>
        <begin position="658"/>
        <end position="691"/>
    </location>
</feature>
<keyword evidence="1" id="KW-0677">Repeat</keyword>
<dbReference type="SMART" id="SM00028">
    <property type="entry name" value="TPR"/>
    <property type="match status" value="16"/>
</dbReference>
<dbReference type="RefSeq" id="WP_237853229.1">
    <property type="nucleotide sequence ID" value="NZ_JAKLWS010000007.1"/>
</dbReference>
<dbReference type="Pfam" id="PF13432">
    <property type="entry name" value="TPR_16"/>
    <property type="match status" value="6"/>
</dbReference>
<feature type="repeat" description="TPR" evidence="3">
    <location>
        <begin position="769"/>
        <end position="802"/>
    </location>
</feature>
<feature type="repeat" description="TPR" evidence="3">
    <location>
        <begin position="806"/>
        <end position="839"/>
    </location>
</feature>
<keyword evidence="2 3" id="KW-0802">TPR repeat</keyword>
<reference evidence="4" key="2">
    <citation type="submission" date="2024-05" db="EMBL/GenBank/DDBJ databases">
        <title>Rhodohalobacter halophilus gen. nov., sp. nov., a moderately halophilic member of the family Balneolaceae.</title>
        <authorList>
            <person name="Xia J."/>
        </authorList>
    </citation>
    <scope>NUCLEOTIDE SEQUENCE</scope>
    <source>
        <strain evidence="4">WB101</strain>
    </source>
</reference>
<dbReference type="Proteomes" id="UP001165366">
    <property type="component" value="Unassembled WGS sequence"/>
</dbReference>
<dbReference type="Pfam" id="PF13181">
    <property type="entry name" value="TPR_8"/>
    <property type="match status" value="1"/>
</dbReference>
<organism evidence="4 5">
    <name type="scientific">Rhodohalobacter sulfatireducens</name>
    <dbReference type="NCBI Taxonomy" id="2911366"/>
    <lineage>
        <taxon>Bacteria</taxon>
        <taxon>Pseudomonadati</taxon>
        <taxon>Balneolota</taxon>
        <taxon>Balneolia</taxon>
        <taxon>Balneolales</taxon>
        <taxon>Balneolaceae</taxon>
        <taxon>Rhodohalobacter</taxon>
    </lineage>
</organism>
<name>A0ABS9KC06_9BACT</name>
<feature type="repeat" description="TPR" evidence="3">
    <location>
        <begin position="911"/>
        <end position="944"/>
    </location>
</feature>
<accession>A0ABS9KC06</accession>
<feature type="repeat" description="TPR" evidence="3">
    <location>
        <begin position="621"/>
        <end position="654"/>
    </location>
</feature>
<dbReference type="InterPro" id="IPR051685">
    <property type="entry name" value="Ycf3/AcsC/BcsC/TPR_MFPF"/>
</dbReference>
<evidence type="ECO:0000256" key="3">
    <source>
        <dbReference type="PROSITE-ProRule" id="PRU00339"/>
    </source>
</evidence>
<comment type="caution">
    <text evidence="4">The sequence shown here is derived from an EMBL/GenBank/DDBJ whole genome shotgun (WGS) entry which is preliminary data.</text>
</comment>
<evidence type="ECO:0000256" key="2">
    <source>
        <dbReference type="ARBA" id="ARBA00022803"/>
    </source>
</evidence>